<dbReference type="GO" id="GO:0015941">
    <property type="term" value="P:pantothenate catabolic process"/>
    <property type="evidence" value="ECO:0007669"/>
    <property type="project" value="InterPro"/>
</dbReference>
<dbReference type="PANTHER" id="PTHR14359">
    <property type="entry name" value="HOMO-OLIGOMERIC FLAVIN CONTAINING CYS DECARBOXYLASE FAMILY"/>
    <property type="match status" value="1"/>
</dbReference>
<comment type="catalytic activity">
    <reaction evidence="3 4">
        <text>N-[(R)-4-phosphopantothenoyl]-L-cysteine + H(+) = (R)-4'-phosphopantetheine + CO2</text>
        <dbReference type="Rhea" id="RHEA:16793"/>
        <dbReference type="ChEBI" id="CHEBI:15378"/>
        <dbReference type="ChEBI" id="CHEBI:16526"/>
        <dbReference type="ChEBI" id="CHEBI:59458"/>
        <dbReference type="ChEBI" id="CHEBI:61723"/>
        <dbReference type="EC" id="4.1.1.36"/>
    </reaction>
</comment>
<keyword evidence="3 4" id="KW-0436">Ligase</keyword>
<evidence type="ECO:0000313" key="8">
    <source>
        <dbReference type="Proteomes" id="UP000831181"/>
    </source>
</evidence>
<comment type="pathway">
    <text evidence="3 4">Cofactor biosynthesis; coenzyme A biosynthesis; CoA from (R)-pantothenate: step 3/5.</text>
</comment>
<dbReference type="GO" id="GO:0071513">
    <property type="term" value="C:phosphopantothenoylcysteine decarboxylase complex"/>
    <property type="evidence" value="ECO:0007669"/>
    <property type="project" value="TreeGrafter"/>
</dbReference>
<dbReference type="HAMAP" id="MF_02225">
    <property type="entry name" value="CoaBC"/>
    <property type="match status" value="1"/>
</dbReference>
<protein>
    <recommendedName>
        <fullName evidence="3">Coenzyme A biosynthesis bifunctional protein CoaBC</fullName>
    </recommendedName>
    <alternativeName>
        <fullName evidence="3">DNA/pantothenate metabolism flavoprotein</fullName>
    </alternativeName>
    <alternativeName>
        <fullName evidence="3">Phosphopantothenoylcysteine synthetase/decarboxylase</fullName>
        <shortName evidence="3">PPCS-PPCDC</shortName>
    </alternativeName>
    <domain>
        <recommendedName>
            <fullName evidence="3">Phosphopantothenoylcysteine decarboxylase</fullName>
            <shortName evidence="3">PPC decarboxylase</shortName>
            <shortName evidence="3">PPC-DC</shortName>
            <ecNumber evidence="3">4.1.1.36</ecNumber>
        </recommendedName>
        <alternativeName>
            <fullName evidence="3">CoaC</fullName>
        </alternativeName>
    </domain>
    <domain>
        <recommendedName>
            <fullName evidence="3">Phosphopantothenate--cysteine ligase</fullName>
            <ecNumber evidence="3">6.3.2.5</ecNumber>
        </recommendedName>
        <alternativeName>
            <fullName evidence="3">CoaB</fullName>
        </alternativeName>
        <alternativeName>
            <fullName evidence="3">Phosphopantothenoylcysteine synthetase</fullName>
            <shortName evidence="3">PPC synthetase</shortName>
            <shortName evidence="3">PPC-S</shortName>
        </alternativeName>
    </domain>
</protein>
<keyword evidence="3" id="KW-0460">Magnesium</keyword>
<dbReference type="InterPro" id="IPR007085">
    <property type="entry name" value="DNA/pantothenate-metab_flavo_C"/>
</dbReference>
<keyword evidence="8" id="KW-1185">Reference proteome</keyword>
<feature type="binding site" evidence="3">
    <location>
        <position position="290"/>
    </location>
    <ligand>
        <name>CTP</name>
        <dbReference type="ChEBI" id="CHEBI:37563"/>
    </ligand>
</feature>
<proteinExistence type="inferred from homology"/>
<evidence type="ECO:0000259" key="5">
    <source>
        <dbReference type="Pfam" id="PF02441"/>
    </source>
</evidence>
<keyword evidence="3 4" id="KW-0285">Flavoprotein</keyword>
<dbReference type="InterPro" id="IPR003382">
    <property type="entry name" value="Flavoprotein"/>
</dbReference>
<feature type="binding site" evidence="3">
    <location>
        <position position="280"/>
    </location>
    <ligand>
        <name>CTP</name>
        <dbReference type="ChEBI" id="CHEBI:37563"/>
    </ligand>
</feature>
<comment type="cofactor">
    <cofactor evidence="3">
        <name>Mg(2+)</name>
        <dbReference type="ChEBI" id="CHEBI:18420"/>
    </cofactor>
</comment>
<dbReference type="RefSeq" id="WP_260116447.1">
    <property type="nucleotide sequence ID" value="NZ_CP093361.1"/>
</dbReference>
<dbReference type="NCBIfam" id="TIGR00521">
    <property type="entry name" value="coaBC_dfp"/>
    <property type="match status" value="1"/>
</dbReference>
<dbReference type="Pfam" id="PF02441">
    <property type="entry name" value="Flavoprotein"/>
    <property type="match status" value="1"/>
</dbReference>
<dbReference type="Gene3D" id="3.40.50.1950">
    <property type="entry name" value="Flavin prenyltransferase-like"/>
    <property type="match status" value="1"/>
</dbReference>
<comment type="catalytic activity">
    <reaction evidence="3 4">
        <text>(R)-4'-phosphopantothenate + L-cysteine + CTP = N-[(R)-4-phosphopantothenoyl]-L-cysteine + CMP + diphosphate + H(+)</text>
        <dbReference type="Rhea" id="RHEA:19397"/>
        <dbReference type="ChEBI" id="CHEBI:10986"/>
        <dbReference type="ChEBI" id="CHEBI:15378"/>
        <dbReference type="ChEBI" id="CHEBI:33019"/>
        <dbReference type="ChEBI" id="CHEBI:35235"/>
        <dbReference type="ChEBI" id="CHEBI:37563"/>
        <dbReference type="ChEBI" id="CHEBI:59458"/>
        <dbReference type="ChEBI" id="CHEBI:60377"/>
        <dbReference type="EC" id="6.3.2.5"/>
    </reaction>
</comment>
<comment type="caution">
    <text evidence="3">Lacks conserved residue(s) required for the propagation of feature annotation.</text>
</comment>
<keyword evidence="3" id="KW-0511">Multifunctional enzyme</keyword>
<keyword evidence="1 3" id="KW-0210">Decarboxylase</keyword>
<evidence type="ECO:0000256" key="4">
    <source>
        <dbReference type="RuleBase" id="RU364078"/>
    </source>
</evidence>
<sequence>MIQNLNVALYVTGSIAAYKSLLMTRLLVKAGANVRVVMTNGALDFIKPLSFQALSKHPVLTDHSFGMHDSDITHIELAQWSDLALVMPADANTIAKLANGLADNLATTTLLATSAPKMIVPAMNDQMLANPATQRNLEQLRTDGCKIVDPVVGFLAEGYQAKGRMAEPKTVFRLIERLTTPAADLKLKGKRVLVTAGATRQPIDPVRFITNSSSGKMGIAVASAAARLGADVTLICADVRVKVPDGIKVVSVVTSAELKTAVLKLMPETDVLVMTAAVADFESVHVAGQKIKKAAQSDLFTLQFREAADILKAVAKIKRPDQYTVGFAAETNDLRQNALKKLHAKGLNLLVANDVANPQIGFSSDNNQVTFLRAGHEPVQTPVLPKIAIAERLVNMVADDLK</sequence>
<gene>
    <name evidence="3 7" type="primary">coaBC</name>
    <name evidence="7" type="ORF">MOO44_07100</name>
</gene>
<comment type="function">
    <text evidence="3">Catalyzes two sequential steps in the biosynthesis of coenzyme A. In the first step cysteine is conjugated to 4'-phosphopantothenate to form 4-phosphopantothenoylcysteine. In the second step the latter compound is decarboxylated to form 4'-phosphopantotheine.</text>
</comment>
<feature type="binding site" evidence="3">
    <location>
        <position position="341"/>
    </location>
    <ligand>
        <name>CTP</name>
        <dbReference type="ChEBI" id="CHEBI:37563"/>
    </ligand>
</feature>
<evidence type="ECO:0000256" key="3">
    <source>
        <dbReference type="HAMAP-Rule" id="MF_02225"/>
    </source>
</evidence>
<dbReference type="AlphaFoldDB" id="A0A976RRP3"/>
<feature type="region of interest" description="Phosphopantothenate--cysteine ligase" evidence="3">
    <location>
        <begin position="192"/>
        <end position="402"/>
    </location>
</feature>
<dbReference type="InterPro" id="IPR035929">
    <property type="entry name" value="CoaB-like_sf"/>
</dbReference>
<dbReference type="EC" id="4.1.1.36" evidence="3"/>
<comment type="cofactor">
    <cofactor evidence="3">
        <name>FMN</name>
        <dbReference type="ChEBI" id="CHEBI:58210"/>
    </cofactor>
    <text evidence="3">Binds 1 FMN per subunit.</text>
</comment>
<dbReference type="SUPFAM" id="SSF102645">
    <property type="entry name" value="CoaB-like"/>
    <property type="match status" value="1"/>
</dbReference>
<feature type="domain" description="DNA/pantothenate metabolism flavoprotein C-terminal" evidence="6">
    <location>
        <begin position="187"/>
        <end position="399"/>
    </location>
</feature>
<dbReference type="GO" id="GO:0015937">
    <property type="term" value="P:coenzyme A biosynthetic process"/>
    <property type="evidence" value="ECO:0007669"/>
    <property type="project" value="UniProtKB-UniRule"/>
</dbReference>
<name>A0A976RRP3_9LACO</name>
<dbReference type="Pfam" id="PF04127">
    <property type="entry name" value="DFP"/>
    <property type="match status" value="1"/>
</dbReference>
<dbReference type="GO" id="GO:0010181">
    <property type="term" value="F:FMN binding"/>
    <property type="evidence" value="ECO:0007669"/>
    <property type="project" value="UniProtKB-UniRule"/>
</dbReference>
<dbReference type="KEGG" id="lbe:MOO44_07100"/>
<keyword evidence="2 3" id="KW-0456">Lyase</keyword>
<comment type="function">
    <text evidence="4">Catalyzes two steps in the biosynthesis of coenzyme A. In the first step cysteine is conjugated to 4'-phosphopantothenate to form 4-phosphopantothenoylcysteine, in the latter compound is decarboxylated to form 4'-phosphopantotheine.</text>
</comment>
<dbReference type="EMBL" id="CP093361">
    <property type="protein sequence ID" value="UQS86645.1"/>
    <property type="molecule type" value="Genomic_DNA"/>
</dbReference>
<evidence type="ECO:0000259" key="6">
    <source>
        <dbReference type="Pfam" id="PF04127"/>
    </source>
</evidence>
<keyword evidence="3" id="KW-0479">Metal-binding</keyword>
<accession>A0A976RRP3</accession>
<dbReference type="GO" id="GO:0004632">
    <property type="term" value="F:phosphopantothenate--cysteine ligase activity"/>
    <property type="evidence" value="ECO:0007669"/>
    <property type="project" value="UniProtKB-UniRule"/>
</dbReference>
<feature type="binding site" evidence="3">
    <location>
        <position position="345"/>
    </location>
    <ligand>
        <name>CTP</name>
        <dbReference type="ChEBI" id="CHEBI:37563"/>
    </ligand>
</feature>
<evidence type="ECO:0000256" key="1">
    <source>
        <dbReference type="ARBA" id="ARBA00022793"/>
    </source>
</evidence>
<comment type="similarity">
    <text evidence="3 4">In the C-terminal section; belongs to the PPC synthetase family.</text>
</comment>
<dbReference type="InterPro" id="IPR036551">
    <property type="entry name" value="Flavin_trans-like"/>
</dbReference>
<dbReference type="SUPFAM" id="SSF52507">
    <property type="entry name" value="Homo-oligomeric flavin-containing Cys decarboxylases, HFCD"/>
    <property type="match status" value="1"/>
</dbReference>
<dbReference type="Gene3D" id="3.40.50.10300">
    <property type="entry name" value="CoaB-like"/>
    <property type="match status" value="1"/>
</dbReference>
<feature type="region of interest" description="Phosphopantothenoylcysteine decarboxylase" evidence="3">
    <location>
        <begin position="1"/>
        <end position="191"/>
    </location>
</feature>
<comment type="pathway">
    <text evidence="3 4">Cofactor biosynthesis; coenzyme A biosynthesis; CoA from (R)-pantothenate: step 2/5.</text>
</comment>
<feature type="binding site" evidence="3">
    <location>
        <position position="327"/>
    </location>
    <ligand>
        <name>CTP</name>
        <dbReference type="ChEBI" id="CHEBI:37563"/>
    </ligand>
</feature>
<dbReference type="InterPro" id="IPR005252">
    <property type="entry name" value="CoaBC"/>
</dbReference>
<feature type="domain" description="Flavoprotein" evidence="5">
    <location>
        <begin position="6"/>
        <end position="175"/>
    </location>
</feature>
<dbReference type="GO" id="GO:0046872">
    <property type="term" value="F:metal ion binding"/>
    <property type="evidence" value="ECO:0007669"/>
    <property type="project" value="UniProtKB-KW"/>
</dbReference>
<evidence type="ECO:0000256" key="2">
    <source>
        <dbReference type="ARBA" id="ARBA00023239"/>
    </source>
</evidence>
<keyword evidence="3 4" id="KW-0288">FMN</keyword>
<dbReference type="EC" id="6.3.2.5" evidence="3"/>
<organism evidence="7 8">
    <name type="scientific">Nicoliella spurrieriana</name>
    <dbReference type="NCBI Taxonomy" id="2925830"/>
    <lineage>
        <taxon>Bacteria</taxon>
        <taxon>Bacillati</taxon>
        <taxon>Bacillota</taxon>
        <taxon>Bacilli</taxon>
        <taxon>Lactobacillales</taxon>
        <taxon>Lactobacillaceae</taxon>
        <taxon>Nicoliella</taxon>
    </lineage>
</organism>
<evidence type="ECO:0000313" key="7">
    <source>
        <dbReference type="EMBL" id="UQS86645.1"/>
    </source>
</evidence>
<comment type="similarity">
    <text evidence="3 4">In the N-terminal section; belongs to the HFCD (homo-oligomeric flavin containing Cys decarboxylase) superfamily.</text>
</comment>
<dbReference type="PANTHER" id="PTHR14359:SF6">
    <property type="entry name" value="PHOSPHOPANTOTHENOYLCYSTEINE DECARBOXYLASE"/>
    <property type="match status" value="1"/>
</dbReference>
<dbReference type="Proteomes" id="UP000831181">
    <property type="component" value="Chromosome"/>
</dbReference>
<reference evidence="7" key="1">
    <citation type="journal article" date="2022" name="Int. J. Syst. Evol. Microbiol.">
        <title>Apilactobacillus apisilvae sp. nov., Nicolia spurrieriana gen. nov. sp. nov., Bombilactobacillus folatiphilus sp. nov. and Bombilactobacillus thymidiniphilus sp. nov., four new lactic acid bacterial isolates from stingless bees Tetragonula carbonaria and Austroplebeia australis.</title>
        <authorList>
            <person name="Oliphant S.A."/>
            <person name="Watson-Haigh N.S."/>
            <person name="Sumby K.M."/>
            <person name="Gardner J."/>
            <person name="Groom S."/>
            <person name="Jiranek V."/>
        </authorList>
    </citation>
    <scope>NUCLEOTIDE SEQUENCE</scope>
    <source>
        <strain evidence="7">SGEP1_A5</strain>
    </source>
</reference>
<dbReference type="GO" id="GO:0004633">
    <property type="term" value="F:phosphopantothenoylcysteine decarboxylase activity"/>
    <property type="evidence" value="ECO:0007669"/>
    <property type="project" value="UniProtKB-UniRule"/>
</dbReference>